<dbReference type="InParanoid" id="A0A6P7ZF78"/>
<dbReference type="CDD" id="cd00096">
    <property type="entry name" value="Ig"/>
    <property type="match status" value="1"/>
</dbReference>
<keyword evidence="1" id="KW-0393">Immunoglobulin domain</keyword>
<feature type="transmembrane region" description="Helical" evidence="2">
    <location>
        <begin position="255"/>
        <end position="277"/>
    </location>
</feature>
<dbReference type="GO" id="GO:0009897">
    <property type="term" value="C:external side of plasma membrane"/>
    <property type="evidence" value="ECO:0007669"/>
    <property type="project" value="TreeGrafter"/>
</dbReference>
<dbReference type="GO" id="GO:0030183">
    <property type="term" value="P:B cell differentiation"/>
    <property type="evidence" value="ECO:0007669"/>
    <property type="project" value="TreeGrafter"/>
</dbReference>
<evidence type="ECO:0000259" key="4">
    <source>
        <dbReference type="PROSITE" id="PS50835"/>
    </source>
</evidence>
<dbReference type="KEGG" id="muo:115480504"/>
<feature type="domain" description="Ig-like" evidence="4">
    <location>
        <begin position="29"/>
        <end position="116"/>
    </location>
</feature>
<dbReference type="SUPFAM" id="SSF48726">
    <property type="entry name" value="Immunoglobulin"/>
    <property type="match status" value="2"/>
</dbReference>
<keyword evidence="2" id="KW-0472">Membrane</keyword>
<evidence type="ECO:0000256" key="3">
    <source>
        <dbReference type="SAM" id="SignalP"/>
    </source>
</evidence>
<dbReference type="InterPro" id="IPR013783">
    <property type="entry name" value="Ig-like_fold"/>
</dbReference>
<dbReference type="Proteomes" id="UP000515156">
    <property type="component" value="Chromosome 11"/>
</dbReference>
<evidence type="ECO:0000256" key="2">
    <source>
        <dbReference type="SAM" id="Phobius"/>
    </source>
</evidence>
<name>A0A6P7ZF78_9AMPH</name>
<dbReference type="Gene3D" id="2.60.40.10">
    <property type="entry name" value="Immunoglobulins"/>
    <property type="match status" value="2"/>
</dbReference>
<feature type="domain" description="Ig-like" evidence="4">
    <location>
        <begin position="119"/>
        <end position="232"/>
    </location>
</feature>
<dbReference type="InterPro" id="IPR036179">
    <property type="entry name" value="Ig-like_dom_sf"/>
</dbReference>
<evidence type="ECO:0000313" key="6">
    <source>
        <dbReference type="RefSeq" id="XP_030075086.1"/>
    </source>
</evidence>
<proteinExistence type="predicted"/>
<dbReference type="Pfam" id="PF13895">
    <property type="entry name" value="Ig_2"/>
    <property type="match status" value="1"/>
</dbReference>
<dbReference type="RefSeq" id="XP_030075086.1">
    <property type="nucleotide sequence ID" value="XM_030219226.1"/>
</dbReference>
<dbReference type="PROSITE" id="PS50835">
    <property type="entry name" value="IG_LIKE"/>
    <property type="match status" value="2"/>
</dbReference>
<gene>
    <name evidence="6" type="primary">LOC115480504</name>
</gene>
<feature type="chain" id="PRO_5027605414" evidence="3">
    <location>
        <begin position="23"/>
        <end position="313"/>
    </location>
</feature>
<reference evidence="6" key="2">
    <citation type="submission" date="2025-08" db="UniProtKB">
        <authorList>
            <consortium name="RefSeq"/>
        </authorList>
    </citation>
    <scope>IDENTIFICATION</scope>
</reference>
<dbReference type="PANTHER" id="PTHR14334">
    <property type="entry name" value="B-CELL ANTIGEN RECEPTOR COMPLEX-ASSOCIATED PROTEIN"/>
    <property type="match status" value="1"/>
</dbReference>
<dbReference type="SMART" id="SM00409">
    <property type="entry name" value="IG"/>
    <property type="match status" value="2"/>
</dbReference>
<sequence length="313" mass="35245">MGWFDYWCIIISLLCIARTNQGQEGLCKPLLTYKSGIYFVKLGENFTLDCMYNECKKLQFQVHWCKEKGRQDCTVIPENTKDVIYSSREPAMNKTKSITVMNATKEASGRYECQATVPPSLSPFAIGHIVNIVVAEFAVNISEPTVQLSEGDSVNLTCAITFPANHLDKVFIAWMKDNISCELADPTKGNMSTLIFGEKGKDRSVLFLTKVTLKHTGFYTCCVFAKDLNTLSNGATAVIHVIQVMSSNGIILSTFGPILLCKFIFLVFLLVFISNLFRQQENTQKINLTCQCYAAVQRPREPTTWTELTEYRK</sequence>
<dbReference type="Pfam" id="PF00047">
    <property type="entry name" value="ig"/>
    <property type="match status" value="1"/>
</dbReference>
<dbReference type="GO" id="GO:0050853">
    <property type="term" value="P:B cell receptor signaling pathway"/>
    <property type="evidence" value="ECO:0007669"/>
    <property type="project" value="TreeGrafter"/>
</dbReference>
<dbReference type="AlphaFoldDB" id="A0A6P7ZF78"/>
<keyword evidence="2" id="KW-0812">Transmembrane</keyword>
<feature type="signal peptide" evidence="3">
    <location>
        <begin position="1"/>
        <end position="22"/>
    </location>
</feature>
<dbReference type="GO" id="GO:0019815">
    <property type="term" value="C:B cell receptor complex"/>
    <property type="evidence" value="ECO:0007669"/>
    <property type="project" value="TreeGrafter"/>
</dbReference>
<evidence type="ECO:0000256" key="1">
    <source>
        <dbReference type="ARBA" id="ARBA00023319"/>
    </source>
</evidence>
<dbReference type="InterPro" id="IPR003599">
    <property type="entry name" value="Ig_sub"/>
</dbReference>
<dbReference type="InterPro" id="IPR007110">
    <property type="entry name" value="Ig-like_dom"/>
</dbReference>
<reference evidence="5" key="1">
    <citation type="submission" date="2024-06" db="UniProtKB">
        <authorList>
            <consortium name="RefSeq"/>
        </authorList>
    </citation>
    <scope>NUCLEOTIDE SEQUENCE [LARGE SCALE GENOMIC DNA]</scope>
</reference>
<protein>
    <submittedName>
        <fullName evidence="6">Uncharacterized protein LOC115480504 isoform X1</fullName>
    </submittedName>
</protein>
<evidence type="ECO:0000313" key="5">
    <source>
        <dbReference type="Proteomes" id="UP000515156"/>
    </source>
</evidence>
<dbReference type="GeneID" id="115480504"/>
<keyword evidence="5" id="KW-1185">Reference proteome</keyword>
<accession>A0A6P7ZF78</accession>
<keyword evidence="2" id="KW-1133">Transmembrane helix</keyword>
<dbReference type="InterPro" id="IPR013151">
    <property type="entry name" value="Immunoglobulin_dom"/>
</dbReference>
<organism evidence="5 6">
    <name type="scientific">Microcaecilia unicolor</name>
    <dbReference type="NCBI Taxonomy" id="1415580"/>
    <lineage>
        <taxon>Eukaryota</taxon>
        <taxon>Metazoa</taxon>
        <taxon>Chordata</taxon>
        <taxon>Craniata</taxon>
        <taxon>Vertebrata</taxon>
        <taxon>Euteleostomi</taxon>
        <taxon>Amphibia</taxon>
        <taxon>Gymnophiona</taxon>
        <taxon>Siphonopidae</taxon>
        <taxon>Microcaecilia</taxon>
    </lineage>
</organism>
<keyword evidence="3" id="KW-0732">Signal</keyword>
<dbReference type="OrthoDB" id="6151406at2759"/>